<dbReference type="InterPro" id="IPR010099">
    <property type="entry name" value="SDR39U1"/>
</dbReference>
<reference evidence="4 5" key="1">
    <citation type="submission" date="2019-06" db="EMBL/GenBank/DDBJ databases">
        <title>Sequencing the genomes of 1000 actinobacteria strains.</title>
        <authorList>
            <person name="Klenk H.-P."/>
        </authorList>
    </citation>
    <scope>NUCLEOTIDE SEQUENCE [LARGE SCALE GENOMIC DNA]</scope>
    <source>
        <strain evidence="4 5">DSM 45928</strain>
    </source>
</reference>
<dbReference type="Gene3D" id="3.30.530.20">
    <property type="match status" value="1"/>
</dbReference>
<comment type="similarity">
    <text evidence="1">Belongs to the NAD(P)-dependent epimerase/dehydratase family. SDR39U1 subfamily.</text>
</comment>
<dbReference type="NCBIfam" id="TIGR01777">
    <property type="entry name" value="yfcH"/>
    <property type="match status" value="1"/>
</dbReference>
<dbReference type="Proteomes" id="UP000317043">
    <property type="component" value="Unassembled WGS sequence"/>
</dbReference>
<evidence type="ECO:0008006" key="6">
    <source>
        <dbReference type="Google" id="ProtNLM"/>
    </source>
</evidence>
<proteinExistence type="inferred from homology"/>
<gene>
    <name evidence="4" type="ORF">FB566_1564</name>
</gene>
<evidence type="ECO:0000256" key="1">
    <source>
        <dbReference type="ARBA" id="ARBA00009353"/>
    </source>
</evidence>
<feature type="domain" description="DUF1731" evidence="3">
    <location>
        <begin position="390"/>
        <end position="438"/>
    </location>
</feature>
<dbReference type="SUPFAM" id="SSF55961">
    <property type="entry name" value="Bet v1-like"/>
    <property type="match status" value="1"/>
</dbReference>
<organism evidence="4 5">
    <name type="scientific">Stackebrandtia endophytica</name>
    <dbReference type="NCBI Taxonomy" id="1496996"/>
    <lineage>
        <taxon>Bacteria</taxon>
        <taxon>Bacillati</taxon>
        <taxon>Actinomycetota</taxon>
        <taxon>Actinomycetes</taxon>
        <taxon>Glycomycetales</taxon>
        <taxon>Glycomycetaceae</taxon>
        <taxon>Stackebrandtia</taxon>
    </lineage>
</organism>
<evidence type="ECO:0000313" key="5">
    <source>
        <dbReference type="Proteomes" id="UP000317043"/>
    </source>
</evidence>
<dbReference type="AlphaFoldDB" id="A0A543ATZ4"/>
<dbReference type="InterPro" id="IPR001509">
    <property type="entry name" value="Epimerase_deHydtase"/>
</dbReference>
<dbReference type="PANTHER" id="PTHR11092">
    <property type="entry name" value="SUGAR NUCLEOTIDE EPIMERASE RELATED"/>
    <property type="match status" value="1"/>
</dbReference>
<protein>
    <recommendedName>
        <fullName evidence="6">TIGR01777 family protein</fullName>
    </recommendedName>
</protein>
<comment type="caution">
    <text evidence="4">The sequence shown here is derived from an EMBL/GenBank/DDBJ whole genome shotgun (WGS) entry which is preliminary data.</text>
</comment>
<sequence length="444" mass="48443">MAMFQRFSSVVHHHIDDVFHWHERPGAVVRLTPPWLPIRVVSEARSLRDGVAVMALPGGITWHARHSGYDPPHRFVDTLRAPLPLRWRHSHEFADVDGRSTRITDNLTTNVPGFLLSRMFRYRHRQLAADLNAIERAADWSDSAPTVAVTGSSGMIGTALTAFLTTAGVDVVRLVRHPTDDAGYRHWNPDNPDAGLLNGIDVVVHLAGAPIAGRFTPAHKRAIRDSRIDPTRRLARLAAATPNGPNTFVCASAIGYYGPDRGDTELTEDSAPGSGFLAEVVADWEAATRPASDAGLRVVNVRTGLVQSPAGGMLRLLHPVFSAGLGGRIGDGRQWMSWIDIDDLTDIYHRAIVDDRLSGPINAVAPEAVRNTEYTMTLADTLHRPAVIPVPSPAPRVLLGSEGAAEVAAANQRVLPTALQQHSHTYRFETLQPSLAHLFGRPER</sequence>
<evidence type="ECO:0000259" key="3">
    <source>
        <dbReference type="Pfam" id="PF08338"/>
    </source>
</evidence>
<feature type="domain" description="NAD-dependent epimerase/dehydratase" evidence="2">
    <location>
        <begin position="147"/>
        <end position="354"/>
    </location>
</feature>
<dbReference type="CDD" id="cd07820">
    <property type="entry name" value="SRPBCC_3"/>
    <property type="match status" value="1"/>
</dbReference>
<dbReference type="InParanoid" id="A0A543ATZ4"/>
<dbReference type="CDD" id="cd05242">
    <property type="entry name" value="SDR_a8"/>
    <property type="match status" value="1"/>
</dbReference>
<dbReference type="InterPro" id="IPR013549">
    <property type="entry name" value="DUF1731"/>
</dbReference>
<dbReference type="EMBL" id="VFOW01000001">
    <property type="protein sequence ID" value="TQL76044.1"/>
    <property type="molecule type" value="Genomic_DNA"/>
</dbReference>
<evidence type="ECO:0000313" key="4">
    <source>
        <dbReference type="EMBL" id="TQL76044.1"/>
    </source>
</evidence>
<dbReference type="SUPFAM" id="SSF51735">
    <property type="entry name" value="NAD(P)-binding Rossmann-fold domains"/>
    <property type="match status" value="1"/>
</dbReference>
<dbReference type="Pfam" id="PF01370">
    <property type="entry name" value="Epimerase"/>
    <property type="match status" value="1"/>
</dbReference>
<accession>A0A543ATZ4</accession>
<dbReference type="InterPro" id="IPR023393">
    <property type="entry name" value="START-like_dom_sf"/>
</dbReference>
<name>A0A543ATZ4_9ACTN</name>
<dbReference type="Pfam" id="PF08338">
    <property type="entry name" value="DUF1731"/>
    <property type="match status" value="1"/>
</dbReference>
<keyword evidence="5" id="KW-1185">Reference proteome</keyword>
<dbReference type="Gene3D" id="3.40.50.720">
    <property type="entry name" value="NAD(P)-binding Rossmann-like Domain"/>
    <property type="match status" value="1"/>
</dbReference>
<dbReference type="InterPro" id="IPR036291">
    <property type="entry name" value="NAD(P)-bd_dom_sf"/>
</dbReference>
<dbReference type="PANTHER" id="PTHR11092:SF0">
    <property type="entry name" value="EPIMERASE FAMILY PROTEIN SDR39U1"/>
    <property type="match status" value="1"/>
</dbReference>
<evidence type="ECO:0000259" key="2">
    <source>
        <dbReference type="Pfam" id="PF01370"/>
    </source>
</evidence>